<keyword evidence="4" id="KW-1185">Reference proteome</keyword>
<dbReference type="Proteomes" id="UP000286680">
    <property type="component" value="Unassembled WGS sequence"/>
</dbReference>
<dbReference type="PANTHER" id="PTHR43201:SF5">
    <property type="entry name" value="MEDIUM-CHAIN ACYL-COA LIGASE ACSF2, MITOCHONDRIAL"/>
    <property type="match status" value="1"/>
</dbReference>
<gene>
    <name evidence="3" type="ORF">CWE23_07835</name>
</gene>
<name>A0AA94EE42_9GAMM</name>
<dbReference type="InterPro" id="IPR045851">
    <property type="entry name" value="AMP-bd_C_sf"/>
</dbReference>
<comment type="caution">
    <text evidence="3">The sequence shown here is derived from an EMBL/GenBank/DDBJ whole genome shotgun (WGS) entry which is preliminary data.</text>
</comment>
<dbReference type="GO" id="GO:0031956">
    <property type="term" value="F:medium-chain fatty acid-CoA ligase activity"/>
    <property type="evidence" value="ECO:0007669"/>
    <property type="project" value="TreeGrafter"/>
</dbReference>
<proteinExistence type="inferred from homology"/>
<dbReference type="Gene3D" id="3.30.300.30">
    <property type="match status" value="1"/>
</dbReference>
<dbReference type="SUPFAM" id="SSF56801">
    <property type="entry name" value="Acetyl-CoA synthetase-like"/>
    <property type="match status" value="1"/>
</dbReference>
<keyword evidence="2" id="KW-0436">Ligase</keyword>
<sequence>MNLSRSSIIAIIGALAADELAALRRTDAQLWKGRQWQADSVITTSRHAKGTDNELLVDSFEWMSIASRVVDFFHIHSSGLEDYLLRVSRLGEWADVVMASREHGSKDITFCSSGSTAKPQKYQHHWRELEREVAFFSDYLNGTSIPFERVVSAVPPHHIYGFIFSVVLAEALDLPVLRGLAAFSAVQGQRLQDGDLLIGFPHWYQQLAKRPLNFPRQAMAVCSTGPVAAEVLQQLLSQGLHSVLEVYGSSETSGLGFRTLPGGWYELLPRWQRQDLAHVADIETAQVMALPDRLEWQDERHFKPLARRDKAVQVNGYNVYPTRIAQLIATHPTIADARVRPLAAEQGGGLTALLIPSAAATSLSAEDVIEPLRHWLAQQVTDAEMPRRFHVAASVPVNEMGKEVDWEQQPIKDESITS</sequence>
<dbReference type="AlphaFoldDB" id="A0AA94EE42"/>
<comment type="similarity">
    <text evidence="1">Belongs to the ATP-dependent AMP-binding enzyme family.</text>
</comment>
<evidence type="ECO:0000313" key="4">
    <source>
        <dbReference type="Proteomes" id="UP000286680"/>
    </source>
</evidence>
<evidence type="ECO:0000256" key="1">
    <source>
        <dbReference type="ARBA" id="ARBA00006432"/>
    </source>
</evidence>
<organism evidence="3 4">
    <name type="scientific">Idiomarina aquatica</name>
    <dbReference type="NCBI Taxonomy" id="1327752"/>
    <lineage>
        <taxon>Bacteria</taxon>
        <taxon>Pseudomonadati</taxon>
        <taxon>Pseudomonadota</taxon>
        <taxon>Gammaproteobacteria</taxon>
        <taxon>Alteromonadales</taxon>
        <taxon>Idiomarinaceae</taxon>
        <taxon>Idiomarina</taxon>
    </lineage>
</organism>
<evidence type="ECO:0008006" key="5">
    <source>
        <dbReference type="Google" id="ProtNLM"/>
    </source>
</evidence>
<protein>
    <recommendedName>
        <fullName evidence="5">4-coumarate--CoA ligase (Photoactive yellow protein activation family)</fullName>
    </recommendedName>
</protein>
<dbReference type="InterPro" id="IPR042099">
    <property type="entry name" value="ANL_N_sf"/>
</dbReference>
<dbReference type="Gene3D" id="3.40.50.12780">
    <property type="entry name" value="N-terminal domain of ligase-like"/>
    <property type="match status" value="1"/>
</dbReference>
<dbReference type="EMBL" id="PIPS01000002">
    <property type="protein sequence ID" value="RUO43256.1"/>
    <property type="molecule type" value="Genomic_DNA"/>
</dbReference>
<reference evidence="4" key="1">
    <citation type="journal article" date="2018" name="Front. Microbiol.">
        <title>Genome-Based Analysis Reveals the Taxonomy and Diversity of the Family Idiomarinaceae.</title>
        <authorList>
            <person name="Liu Y."/>
            <person name="Lai Q."/>
            <person name="Shao Z."/>
        </authorList>
    </citation>
    <scope>NUCLEOTIDE SEQUENCE [LARGE SCALE GENOMIC DNA]</scope>
    <source>
        <strain evidence="4">SN-14</strain>
    </source>
</reference>
<dbReference type="RefSeq" id="WP_198678814.1">
    <property type="nucleotide sequence ID" value="NZ_PIPS01000002.1"/>
</dbReference>
<dbReference type="GO" id="GO:0006631">
    <property type="term" value="P:fatty acid metabolic process"/>
    <property type="evidence" value="ECO:0007669"/>
    <property type="project" value="TreeGrafter"/>
</dbReference>
<accession>A0AA94EE42</accession>
<evidence type="ECO:0000313" key="3">
    <source>
        <dbReference type="EMBL" id="RUO43256.1"/>
    </source>
</evidence>
<dbReference type="PANTHER" id="PTHR43201">
    <property type="entry name" value="ACYL-COA SYNTHETASE"/>
    <property type="match status" value="1"/>
</dbReference>
<evidence type="ECO:0000256" key="2">
    <source>
        <dbReference type="ARBA" id="ARBA00022598"/>
    </source>
</evidence>